<dbReference type="InterPro" id="IPR019734">
    <property type="entry name" value="TPR_rpt"/>
</dbReference>
<dbReference type="InterPro" id="IPR001867">
    <property type="entry name" value="OmpR/PhoB-type_DNA-bd"/>
</dbReference>
<comment type="similarity">
    <text evidence="1">Belongs to the AfsR/DnrI/RedD regulatory family.</text>
</comment>
<dbReference type="InterPro" id="IPR005158">
    <property type="entry name" value="BTAD"/>
</dbReference>
<dbReference type="GO" id="GO:0006355">
    <property type="term" value="P:regulation of DNA-templated transcription"/>
    <property type="evidence" value="ECO:0007669"/>
    <property type="project" value="InterPro"/>
</dbReference>
<dbReference type="SUPFAM" id="SSF48452">
    <property type="entry name" value="TPR-like"/>
    <property type="match status" value="4"/>
</dbReference>
<dbReference type="PROSITE" id="PS51755">
    <property type="entry name" value="OMPR_PHOB"/>
    <property type="match status" value="1"/>
</dbReference>
<dbReference type="Pfam" id="PF03704">
    <property type="entry name" value="BTAD"/>
    <property type="match status" value="1"/>
</dbReference>
<dbReference type="InterPro" id="IPR027417">
    <property type="entry name" value="P-loop_NTPase"/>
</dbReference>
<dbReference type="Proteomes" id="UP000184452">
    <property type="component" value="Unassembled WGS sequence"/>
</dbReference>
<dbReference type="InterPro" id="IPR051677">
    <property type="entry name" value="AfsR-DnrI-RedD_regulator"/>
</dbReference>
<dbReference type="EMBL" id="FQZK01000001">
    <property type="protein sequence ID" value="SHI55020.1"/>
    <property type="molecule type" value="Genomic_DNA"/>
</dbReference>
<feature type="repeat" description="TPR" evidence="5">
    <location>
        <begin position="801"/>
        <end position="834"/>
    </location>
</feature>
<reference evidence="9 10" key="1">
    <citation type="submission" date="2016-11" db="EMBL/GenBank/DDBJ databases">
        <authorList>
            <person name="Jaros S."/>
            <person name="Januszkiewicz K."/>
            <person name="Wedrychowicz H."/>
        </authorList>
    </citation>
    <scope>NUCLEOTIDE SEQUENCE [LARGE SCALE GENOMIC DNA]</scope>
    <source>
        <strain evidence="9 10">CGMCC 4.5723</strain>
    </source>
</reference>
<feature type="DNA-binding region" description="OmpR/PhoB-type" evidence="6">
    <location>
        <begin position="1"/>
        <end position="101"/>
    </location>
</feature>
<evidence type="ECO:0000259" key="8">
    <source>
        <dbReference type="PROSITE" id="PS51755"/>
    </source>
</evidence>
<evidence type="ECO:0000256" key="7">
    <source>
        <dbReference type="SAM" id="MobiDB-lite"/>
    </source>
</evidence>
<dbReference type="Pfam" id="PF00486">
    <property type="entry name" value="Trans_reg_C"/>
    <property type="match status" value="1"/>
</dbReference>
<dbReference type="GO" id="GO:0003677">
    <property type="term" value="F:DNA binding"/>
    <property type="evidence" value="ECO:0007669"/>
    <property type="project" value="UniProtKB-UniRule"/>
</dbReference>
<dbReference type="Gene3D" id="3.40.50.300">
    <property type="entry name" value="P-loop containing nucleotide triphosphate hydrolases"/>
    <property type="match status" value="1"/>
</dbReference>
<feature type="region of interest" description="Disordered" evidence="7">
    <location>
        <begin position="243"/>
        <end position="284"/>
    </location>
</feature>
<dbReference type="RefSeq" id="WP_178378428.1">
    <property type="nucleotide sequence ID" value="NZ_FQZK01000001.1"/>
</dbReference>
<organism evidence="9 10">
    <name type="scientific">Nocardiopsis flavescens</name>
    <dbReference type="NCBI Taxonomy" id="758803"/>
    <lineage>
        <taxon>Bacteria</taxon>
        <taxon>Bacillati</taxon>
        <taxon>Actinomycetota</taxon>
        <taxon>Actinomycetes</taxon>
        <taxon>Streptosporangiales</taxon>
        <taxon>Nocardiopsidaceae</taxon>
        <taxon>Nocardiopsis</taxon>
    </lineage>
</organism>
<dbReference type="SMART" id="SM00028">
    <property type="entry name" value="TPR"/>
    <property type="match status" value="3"/>
</dbReference>
<gene>
    <name evidence="9" type="ORF">SAMN05421803_101552</name>
</gene>
<evidence type="ECO:0000256" key="1">
    <source>
        <dbReference type="ARBA" id="ARBA00005820"/>
    </source>
</evidence>
<dbReference type="STRING" id="758803.SAMN05421803_101552"/>
<evidence type="ECO:0000256" key="6">
    <source>
        <dbReference type="PROSITE-ProRule" id="PRU01091"/>
    </source>
</evidence>
<keyword evidence="4" id="KW-0804">Transcription</keyword>
<evidence type="ECO:0000313" key="10">
    <source>
        <dbReference type="Proteomes" id="UP000184452"/>
    </source>
</evidence>
<dbReference type="GO" id="GO:0000160">
    <property type="term" value="P:phosphorelay signal transduction system"/>
    <property type="evidence" value="ECO:0007669"/>
    <property type="project" value="InterPro"/>
</dbReference>
<dbReference type="Gene3D" id="1.25.40.10">
    <property type="entry name" value="Tetratricopeptide repeat domain"/>
    <property type="match status" value="3"/>
</dbReference>
<evidence type="ECO:0000313" key="9">
    <source>
        <dbReference type="EMBL" id="SHI55020.1"/>
    </source>
</evidence>
<dbReference type="PRINTS" id="PR00364">
    <property type="entry name" value="DISEASERSIST"/>
</dbReference>
<feature type="domain" description="OmpR/PhoB-type" evidence="8">
    <location>
        <begin position="1"/>
        <end position="101"/>
    </location>
</feature>
<dbReference type="SMART" id="SM01043">
    <property type="entry name" value="BTAD"/>
    <property type="match status" value="1"/>
</dbReference>
<evidence type="ECO:0000256" key="4">
    <source>
        <dbReference type="ARBA" id="ARBA00023163"/>
    </source>
</evidence>
<dbReference type="SUPFAM" id="SSF52540">
    <property type="entry name" value="P-loop containing nucleoside triphosphate hydrolases"/>
    <property type="match status" value="1"/>
</dbReference>
<proteinExistence type="inferred from homology"/>
<dbReference type="SUPFAM" id="SSF46894">
    <property type="entry name" value="C-terminal effector domain of the bipartite response regulators"/>
    <property type="match status" value="1"/>
</dbReference>
<keyword evidence="3 6" id="KW-0238">DNA-binding</keyword>
<dbReference type="PANTHER" id="PTHR35807">
    <property type="entry name" value="TRANSCRIPTIONAL REGULATOR REDD-RELATED"/>
    <property type="match status" value="1"/>
</dbReference>
<dbReference type="InterPro" id="IPR011990">
    <property type="entry name" value="TPR-like_helical_dom_sf"/>
</dbReference>
<dbReference type="Gene3D" id="1.10.10.10">
    <property type="entry name" value="Winged helix-like DNA-binding domain superfamily/Winged helix DNA-binding domain"/>
    <property type="match status" value="1"/>
</dbReference>
<dbReference type="PROSITE" id="PS50005">
    <property type="entry name" value="TPR"/>
    <property type="match status" value="1"/>
</dbReference>
<feature type="compositionally biased region" description="Basic and acidic residues" evidence="7">
    <location>
        <begin position="243"/>
        <end position="263"/>
    </location>
</feature>
<dbReference type="SMART" id="SM00862">
    <property type="entry name" value="Trans_reg_C"/>
    <property type="match status" value="1"/>
</dbReference>
<evidence type="ECO:0000256" key="5">
    <source>
        <dbReference type="PROSITE-ProRule" id="PRU00339"/>
    </source>
</evidence>
<keyword evidence="5" id="KW-0802">TPR repeat</keyword>
<evidence type="ECO:0000256" key="3">
    <source>
        <dbReference type="ARBA" id="ARBA00023125"/>
    </source>
</evidence>
<feature type="compositionally biased region" description="Pro residues" evidence="7">
    <location>
        <begin position="264"/>
        <end position="282"/>
    </location>
</feature>
<dbReference type="InterPro" id="IPR016032">
    <property type="entry name" value="Sig_transdc_resp-reg_C-effctor"/>
</dbReference>
<dbReference type="InterPro" id="IPR036388">
    <property type="entry name" value="WH-like_DNA-bd_sf"/>
</dbReference>
<sequence>MLGYGRLDIRLLARGPRLLVDDRPVDAGSPQAALSLAVLSDKVGHPVHKSALVDALWDGAPPRTAVETLHSLMSRLRRKLRDAGLPAEALVSRGPGYVLDVDPRCVDWRRARLLLDDARRRADTGRRPEAALLFDEALALWDGDPLALVDGAWARARRADMRALRLRVLAGWAHNALELGDHAELLYRLEDHPLHEPLVLLRMRALAELGRGTEAAEAFTVLREHLRRTGGVEPNTQTRRLFERLLRDEVPAPRTEPPGERRPPPAAPPAPEAAPGPVPAPAPAVIDTLPNDLGDFTGRERELRLLLDDAEHTGTGTAVHVVRGLAGVGKTALALHAAHRMRDRFDIRLHIDLRGIDTGQALSRLLLALGVPGEAVPQTLDRRVEMWRTATADRRVLLVLDDAVRGRIAPLIPASPGGVALVTIRKNPVLELDGARDLQLRSPSDDEGLRMLAAFAHRPAEDDGMAPLASLLGNLPLALRLTAGQLRRHPARSAGAHAERILRNGLSEIEGTERRLTVVFDMSYADLSPVARRVFLCAGLHPVADLRLSAVAAAFGGLREAEAAFEELLDVHLVEETADGVFRMHDLVRRYAGERAGQEMTEPERRAVELRVLDHYLHTADAADRAALPGRFRPDPPMIGRPAGEAFAGPKEARDWFVEAFAELDAVVAFARERGYTAHLAWLPLVMAGLLESCGPWNEAERSLGLALEAWRSLGGEEGAAHVLYERGCIRRRLLRLDGAREDIAAAVAAWDAAGNTSGTAYARDQAGMVNNAAQEYRTGLKDHEAALAAFRGCGDRAGQAQALNRLGLARAHLGDFEGAVEAFREVCRFGDDHIRAQSMLNEARVRLETGYHREARRNCEESMAIFEALGDRLSAVNARANLGVVFEHLYRYEDALRCFSGVREFYRSVGNTPGILRADRGRAAALLGLGRPAEAQSVVEDALRRSDESGIRGIEPTLLYTAGDVYLAMGRPAMARMQYRSSRQQARVYGLTAPEGLACDRLGDLDTQEGDPVGARTFWREALRLLEPLRIQEVALIRIKLDIDPHIHGTGF</sequence>
<protein>
    <submittedName>
        <fullName evidence="9">DNA-binding transcriptional activator of the SARP family</fullName>
    </submittedName>
</protein>
<accession>A0A1M6C1Z6</accession>
<evidence type="ECO:0000256" key="2">
    <source>
        <dbReference type="ARBA" id="ARBA00023015"/>
    </source>
</evidence>
<dbReference type="Pfam" id="PF13181">
    <property type="entry name" value="TPR_8"/>
    <property type="match status" value="1"/>
</dbReference>
<dbReference type="AlphaFoldDB" id="A0A1M6C1Z6"/>
<dbReference type="PANTHER" id="PTHR35807:SF1">
    <property type="entry name" value="TRANSCRIPTIONAL REGULATOR REDD"/>
    <property type="match status" value="1"/>
</dbReference>
<keyword evidence="2" id="KW-0805">Transcription regulation</keyword>
<name>A0A1M6C1Z6_9ACTN</name>
<keyword evidence="10" id="KW-1185">Reference proteome</keyword>